<reference evidence="1" key="1">
    <citation type="submission" date="2015-12" db="EMBL/GenBank/DDBJ databases">
        <title>Gene expression during late stages of embryo sac development: a critical building block for successful pollen-pistil interactions.</title>
        <authorList>
            <person name="Liu Y."/>
            <person name="Joly V."/>
            <person name="Sabar M."/>
            <person name="Matton D.P."/>
        </authorList>
    </citation>
    <scope>NUCLEOTIDE SEQUENCE</scope>
</reference>
<sequence>MQNLTSKVETIIPFLHKIIGSHKSSSSYNTACSQCCNQPPNQGVTSFARRIPIWQPQFMYT</sequence>
<proteinExistence type="predicted"/>
<dbReference type="EMBL" id="GEDG01041685">
    <property type="protein sequence ID" value="JAP06352.1"/>
    <property type="molecule type" value="Transcribed_RNA"/>
</dbReference>
<protein>
    <submittedName>
        <fullName evidence="1">Putative ovule protein</fullName>
    </submittedName>
</protein>
<name>A0A0V0GG91_SOLCH</name>
<dbReference type="AlphaFoldDB" id="A0A0V0GG91"/>
<organism evidence="1">
    <name type="scientific">Solanum chacoense</name>
    <name type="common">Chaco potato</name>
    <dbReference type="NCBI Taxonomy" id="4108"/>
    <lineage>
        <taxon>Eukaryota</taxon>
        <taxon>Viridiplantae</taxon>
        <taxon>Streptophyta</taxon>
        <taxon>Embryophyta</taxon>
        <taxon>Tracheophyta</taxon>
        <taxon>Spermatophyta</taxon>
        <taxon>Magnoliopsida</taxon>
        <taxon>eudicotyledons</taxon>
        <taxon>Gunneridae</taxon>
        <taxon>Pentapetalae</taxon>
        <taxon>asterids</taxon>
        <taxon>lamiids</taxon>
        <taxon>Solanales</taxon>
        <taxon>Solanaceae</taxon>
        <taxon>Solanoideae</taxon>
        <taxon>Solaneae</taxon>
        <taxon>Solanum</taxon>
    </lineage>
</organism>
<evidence type="ECO:0000313" key="1">
    <source>
        <dbReference type="EMBL" id="JAP06352.1"/>
    </source>
</evidence>
<accession>A0A0V0GG91</accession>